<dbReference type="NCBIfam" id="TIGR01410">
    <property type="entry name" value="tatB"/>
    <property type="match status" value="1"/>
</dbReference>
<dbReference type="HAMAP" id="MF_00237">
    <property type="entry name" value="TatB"/>
    <property type="match status" value="1"/>
</dbReference>
<organism evidence="12 13">
    <name type="scientific">Cypionkella sinensis</name>
    <dbReference type="NCBI Taxonomy" id="1756043"/>
    <lineage>
        <taxon>Bacteria</taxon>
        <taxon>Pseudomonadati</taxon>
        <taxon>Pseudomonadota</taxon>
        <taxon>Alphaproteobacteria</taxon>
        <taxon>Rhodobacterales</taxon>
        <taxon>Paracoccaceae</taxon>
        <taxon>Cypionkella</taxon>
    </lineage>
</organism>
<evidence type="ECO:0000256" key="8">
    <source>
        <dbReference type="ARBA" id="ARBA00023136"/>
    </source>
</evidence>
<name>A0ABV7IY07_9RHOB</name>
<comment type="similarity">
    <text evidence="9">Belongs to the TatB family.</text>
</comment>
<keyword evidence="6 9" id="KW-1133">Transmembrane helix</keyword>
<keyword evidence="3 9" id="KW-1003">Cell membrane</keyword>
<dbReference type="RefSeq" id="WP_380071607.1">
    <property type="nucleotide sequence ID" value="NZ_JBHRTO010000001.1"/>
</dbReference>
<dbReference type="PRINTS" id="PR01506">
    <property type="entry name" value="TATBPROTEIN"/>
</dbReference>
<dbReference type="Pfam" id="PF02416">
    <property type="entry name" value="TatA_B_E"/>
    <property type="match status" value="1"/>
</dbReference>
<evidence type="ECO:0000256" key="3">
    <source>
        <dbReference type="ARBA" id="ARBA00022475"/>
    </source>
</evidence>
<gene>
    <name evidence="9 12" type="primary">tatB</name>
    <name evidence="12" type="ORF">ACFOGH_03180</name>
</gene>
<feature type="compositionally biased region" description="Basic residues" evidence="10">
    <location>
        <begin position="217"/>
        <end position="228"/>
    </location>
</feature>
<keyword evidence="2 9" id="KW-0813">Transport</keyword>
<dbReference type="Proteomes" id="UP001595547">
    <property type="component" value="Unassembled WGS sequence"/>
</dbReference>
<evidence type="ECO:0000313" key="12">
    <source>
        <dbReference type="EMBL" id="MFC3179982.1"/>
    </source>
</evidence>
<keyword evidence="7 9" id="KW-0811">Translocation</keyword>
<evidence type="ECO:0000256" key="4">
    <source>
        <dbReference type="ARBA" id="ARBA00022692"/>
    </source>
</evidence>
<proteinExistence type="inferred from homology"/>
<keyword evidence="13" id="KW-1185">Reference proteome</keyword>
<evidence type="ECO:0000256" key="9">
    <source>
        <dbReference type="HAMAP-Rule" id="MF_00237"/>
    </source>
</evidence>
<comment type="subunit">
    <text evidence="9">The Tat system comprises two distinct complexes: a TatABC complex, containing multiple copies of TatA, TatB and TatC subunits, and a separate TatA complex, containing only TatA subunits. Substrates initially bind to the TatABC complex, which probably triggers association of the separate TatA complex to form the active translocon.</text>
</comment>
<comment type="caution">
    <text evidence="12">The sequence shown here is derived from an EMBL/GenBank/DDBJ whole genome shotgun (WGS) entry which is preliminary data.</text>
</comment>
<protein>
    <recommendedName>
        <fullName evidence="9">Sec-independent protein translocase protein TatB</fullName>
    </recommendedName>
</protein>
<evidence type="ECO:0000256" key="7">
    <source>
        <dbReference type="ARBA" id="ARBA00023010"/>
    </source>
</evidence>
<evidence type="ECO:0000256" key="5">
    <source>
        <dbReference type="ARBA" id="ARBA00022927"/>
    </source>
</evidence>
<evidence type="ECO:0000256" key="10">
    <source>
        <dbReference type="SAM" id="MobiDB-lite"/>
    </source>
</evidence>
<dbReference type="EMBL" id="JBHRTO010000001">
    <property type="protein sequence ID" value="MFC3179982.1"/>
    <property type="molecule type" value="Genomic_DNA"/>
</dbReference>
<evidence type="ECO:0000256" key="11">
    <source>
        <dbReference type="SAM" id="Phobius"/>
    </source>
</evidence>
<evidence type="ECO:0000313" key="13">
    <source>
        <dbReference type="Proteomes" id="UP001595547"/>
    </source>
</evidence>
<dbReference type="PANTHER" id="PTHR33162:SF1">
    <property type="entry name" value="SEC-INDEPENDENT PROTEIN TRANSLOCASE PROTEIN TATA, CHLOROPLASTIC"/>
    <property type="match status" value="1"/>
</dbReference>
<comment type="function">
    <text evidence="9">Part of the twin-arginine translocation (Tat) system that transports large folded proteins containing a characteristic twin-arginine motif in their signal peptide across membranes. Together with TatC, TatB is part of a receptor directly interacting with Tat signal peptides. TatB may form an oligomeric binding site that transiently accommodates folded Tat precursor proteins before their translocation.</text>
</comment>
<dbReference type="PANTHER" id="PTHR33162">
    <property type="entry name" value="SEC-INDEPENDENT PROTEIN TRANSLOCASE PROTEIN TATA, CHLOROPLASTIC"/>
    <property type="match status" value="1"/>
</dbReference>
<reference evidence="13" key="1">
    <citation type="journal article" date="2019" name="Int. J. Syst. Evol. Microbiol.">
        <title>The Global Catalogue of Microorganisms (GCM) 10K type strain sequencing project: providing services to taxonomists for standard genome sequencing and annotation.</title>
        <authorList>
            <consortium name="The Broad Institute Genomics Platform"/>
            <consortium name="The Broad Institute Genome Sequencing Center for Infectious Disease"/>
            <person name="Wu L."/>
            <person name="Ma J."/>
        </authorList>
    </citation>
    <scope>NUCLEOTIDE SEQUENCE [LARGE SCALE GENOMIC DNA]</scope>
    <source>
        <strain evidence="13">KCTC 52039</strain>
    </source>
</reference>
<evidence type="ECO:0000256" key="1">
    <source>
        <dbReference type="ARBA" id="ARBA00004167"/>
    </source>
</evidence>
<keyword evidence="5 9" id="KW-0653">Protein transport</keyword>
<accession>A0ABV7IY07</accession>
<evidence type="ECO:0000256" key="2">
    <source>
        <dbReference type="ARBA" id="ARBA00022448"/>
    </source>
</evidence>
<keyword evidence="4 9" id="KW-0812">Transmembrane</keyword>
<dbReference type="Gene3D" id="1.20.5.3310">
    <property type="match status" value="1"/>
</dbReference>
<comment type="subcellular location">
    <subcellularLocation>
        <location evidence="9">Cell membrane</location>
        <topology evidence="9">Single-pass membrane protein</topology>
    </subcellularLocation>
    <subcellularLocation>
        <location evidence="1">Membrane</location>
        <topology evidence="1">Single-pass membrane protein</topology>
    </subcellularLocation>
</comment>
<feature type="transmembrane region" description="Helical" evidence="11">
    <location>
        <begin position="6"/>
        <end position="23"/>
    </location>
</feature>
<dbReference type="InterPro" id="IPR018448">
    <property type="entry name" value="TatB"/>
</dbReference>
<evidence type="ECO:0000256" key="6">
    <source>
        <dbReference type="ARBA" id="ARBA00022989"/>
    </source>
</evidence>
<feature type="region of interest" description="Disordered" evidence="10">
    <location>
        <begin position="205"/>
        <end position="228"/>
    </location>
</feature>
<keyword evidence="8 9" id="KW-0472">Membrane</keyword>
<dbReference type="InterPro" id="IPR003369">
    <property type="entry name" value="TatA/B/E"/>
</dbReference>
<sequence>MFGDIGWAELVLIGIVALIVIGPEDLPDMFRQLGRFTAKLRQMSREFSRAMEQAAQDSGVKDVADDLKAVTSAKSLGLNKVKEAADRFEKWDPIKNAAKPTSAASVGARPVVTTPAAIPDPNAPVVAEVAEASQPEPKIIGPETQALMDKQAAKKAILAETAEKLKAVDTAAVNTGIAASKAEVKPAVKPRVRKSVAAAEVVPAEVAAESKPAPKPRAPRKTKKADEA</sequence>